<dbReference type="EMBL" id="FUXI01000034">
    <property type="protein sequence ID" value="SKA07825.1"/>
    <property type="molecule type" value="Genomic_DNA"/>
</dbReference>
<feature type="transmembrane region" description="Helical" evidence="1">
    <location>
        <begin position="147"/>
        <end position="164"/>
    </location>
</feature>
<keyword evidence="1" id="KW-0812">Transmembrane</keyword>
<reference evidence="2 3" key="1">
    <citation type="submission" date="2017-02" db="EMBL/GenBank/DDBJ databases">
        <authorList>
            <person name="Peterson S.W."/>
        </authorList>
    </citation>
    <scope>NUCLEOTIDE SEQUENCE [LARGE SCALE GENOMIC DNA]</scope>
    <source>
        <strain evidence="2 3">ATCC BAA-1030</strain>
    </source>
</reference>
<organism evidence="2 3">
    <name type="scientific">Pilibacter termitis</name>
    <dbReference type="NCBI Taxonomy" id="263852"/>
    <lineage>
        <taxon>Bacteria</taxon>
        <taxon>Bacillati</taxon>
        <taxon>Bacillota</taxon>
        <taxon>Bacilli</taxon>
        <taxon>Lactobacillales</taxon>
        <taxon>Enterococcaceae</taxon>
        <taxon>Pilibacter</taxon>
    </lineage>
</organism>
<accession>A0A1T4QVW2</accession>
<evidence type="ECO:0000313" key="2">
    <source>
        <dbReference type="EMBL" id="SKA07825.1"/>
    </source>
</evidence>
<feature type="transmembrane region" description="Helical" evidence="1">
    <location>
        <begin position="43"/>
        <end position="68"/>
    </location>
</feature>
<feature type="transmembrane region" description="Helical" evidence="1">
    <location>
        <begin position="12"/>
        <end position="31"/>
    </location>
</feature>
<protein>
    <submittedName>
        <fullName evidence="2">Uncharacterized protein</fullName>
    </submittedName>
</protein>
<dbReference type="AlphaFoldDB" id="A0A1T4QVW2"/>
<feature type="transmembrane region" description="Helical" evidence="1">
    <location>
        <begin position="92"/>
        <end position="111"/>
    </location>
</feature>
<feature type="transmembrane region" description="Helical" evidence="1">
    <location>
        <begin position="170"/>
        <end position="188"/>
    </location>
</feature>
<proteinExistence type="predicted"/>
<dbReference type="Proteomes" id="UP000190328">
    <property type="component" value="Unassembled WGS sequence"/>
</dbReference>
<evidence type="ECO:0000313" key="3">
    <source>
        <dbReference type="Proteomes" id="UP000190328"/>
    </source>
</evidence>
<keyword evidence="3" id="KW-1185">Reference proteome</keyword>
<feature type="transmembrane region" description="Helical" evidence="1">
    <location>
        <begin position="117"/>
        <end position="135"/>
    </location>
</feature>
<dbReference type="STRING" id="263852.SAMN02745116_02343"/>
<sequence>MNFDIVKYSKKTFTIAISTIFIGAFIKMFFVNSYLKEEIEPEIKIFAFAGMIIILMVISCVQAVYFWLMYSKLFFKTYCVPVKNISRLKITMLYYICILVCDLTMIGITNGAVGVEILLLAQILLFPVLAYSYVIEIGRLAKIKRTFLSEVGSFAIIATFFYLMKEWSTISVLLFYFMVLLNIFYVLLEIRKFENAKKK</sequence>
<keyword evidence="1" id="KW-1133">Transmembrane helix</keyword>
<dbReference type="RefSeq" id="WP_078808244.1">
    <property type="nucleotide sequence ID" value="NZ_FUXI01000034.1"/>
</dbReference>
<keyword evidence="1" id="KW-0472">Membrane</keyword>
<evidence type="ECO:0000256" key="1">
    <source>
        <dbReference type="SAM" id="Phobius"/>
    </source>
</evidence>
<name>A0A1T4QVW2_9ENTE</name>
<gene>
    <name evidence="2" type="ORF">SAMN02745116_02343</name>
</gene>